<name>A0A2T5IZY2_9GAMM</name>
<dbReference type="EMBL" id="QAON01000006">
    <property type="protein sequence ID" value="PTQ89612.1"/>
    <property type="molecule type" value="Genomic_DNA"/>
</dbReference>
<reference evidence="2 3" key="1">
    <citation type="submission" date="2018-04" db="EMBL/GenBank/DDBJ databases">
        <title>Genomic Encyclopedia of Archaeal and Bacterial Type Strains, Phase II (KMG-II): from individual species to whole genera.</title>
        <authorList>
            <person name="Goeker M."/>
        </authorList>
    </citation>
    <scope>NUCLEOTIDE SEQUENCE [LARGE SCALE GENOMIC DNA]</scope>
    <source>
        <strain evidence="2 3">DSM 5822</strain>
    </source>
</reference>
<dbReference type="SUPFAM" id="SSF51905">
    <property type="entry name" value="FAD/NAD(P)-binding domain"/>
    <property type="match status" value="1"/>
</dbReference>
<evidence type="ECO:0000256" key="1">
    <source>
        <dbReference type="SAM" id="Phobius"/>
    </source>
</evidence>
<keyword evidence="1" id="KW-0812">Transmembrane</keyword>
<dbReference type="Gene3D" id="3.50.50.60">
    <property type="entry name" value="FAD/NAD(P)-binding domain"/>
    <property type="match status" value="1"/>
</dbReference>
<dbReference type="PANTHER" id="PTHR42877">
    <property type="entry name" value="L-ORNITHINE N(5)-MONOOXYGENASE-RELATED"/>
    <property type="match status" value="1"/>
</dbReference>
<dbReference type="AlphaFoldDB" id="A0A2T5IZY2"/>
<feature type="transmembrane region" description="Helical" evidence="1">
    <location>
        <begin position="12"/>
        <end position="31"/>
    </location>
</feature>
<sequence length="155" mass="16963">MTASAFPSSTIHIPIAIIGTGFAGIGMAIRLQQEGFSEFLLLEQADTFGGTWRDNVYPGAECDVPSHLYSFSFEPNPNWSKAFAPQGEIQRYLLHCAHKHKLSDKTLFQAQVIAASFDDKAGEWQVDLADGRVVKTRLLIAGNGGLSQPILKLQD</sequence>
<dbReference type="Pfam" id="PF13450">
    <property type="entry name" value="NAD_binding_8"/>
    <property type="match status" value="1"/>
</dbReference>
<dbReference type="InterPro" id="IPR051209">
    <property type="entry name" value="FAD-bind_Monooxygenase_sf"/>
</dbReference>
<evidence type="ECO:0000313" key="3">
    <source>
        <dbReference type="Proteomes" id="UP000244223"/>
    </source>
</evidence>
<evidence type="ECO:0000313" key="2">
    <source>
        <dbReference type="EMBL" id="PTQ89612.1"/>
    </source>
</evidence>
<keyword evidence="1" id="KW-0472">Membrane</keyword>
<dbReference type="RefSeq" id="WP_107865567.1">
    <property type="nucleotide sequence ID" value="NZ_QAON01000006.1"/>
</dbReference>
<dbReference type="PANTHER" id="PTHR42877:SF4">
    <property type="entry name" value="FAD_NAD(P)-BINDING DOMAIN-CONTAINING PROTEIN-RELATED"/>
    <property type="match status" value="1"/>
</dbReference>
<keyword evidence="3" id="KW-1185">Reference proteome</keyword>
<dbReference type="Proteomes" id="UP000244223">
    <property type="component" value="Unassembled WGS sequence"/>
</dbReference>
<proteinExistence type="predicted"/>
<keyword evidence="1" id="KW-1133">Transmembrane helix</keyword>
<dbReference type="OrthoDB" id="2211465at2"/>
<dbReference type="InterPro" id="IPR036188">
    <property type="entry name" value="FAD/NAD-bd_sf"/>
</dbReference>
<organism evidence="2 3">
    <name type="scientific">Agitococcus lubricus</name>
    <dbReference type="NCBI Taxonomy" id="1077255"/>
    <lineage>
        <taxon>Bacteria</taxon>
        <taxon>Pseudomonadati</taxon>
        <taxon>Pseudomonadota</taxon>
        <taxon>Gammaproteobacteria</taxon>
        <taxon>Moraxellales</taxon>
        <taxon>Moraxellaceae</taxon>
        <taxon>Agitococcus</taxon>
    </lineage>
</organism>
<gene>
    <name evidence="2" type="ORF">C8N29_106143</name>
</gene>
<accession>A0A2T5IZY2</accession>
<protein>
    <submittedName>
        <fullName evidence="2">Putative NAD(P)-binding protein</fullName>
    </submittedName>
</protein>
<comment type="caution">
    <text evidence="2">The sequence shown here is derived from an EMBL/GenBank/DDBJ whole genome shotgun (WGS) entry which is preliminary data.</text>
</comment>